<evidence type="ECO:0000313" key="2">
    <source>
        <dbReference type="EMBL" id="EDW44390.1"/>
    </source>
</evidence>
<feature type="region of interest" description="Disordered" evidence="1">
    <location>
        <begin position="1"/>
        <end position="83"/>
    </location>
</feature>
<dbReference type="EMBL" id="CH480826">
    <property type="protein sequence ID" value="EDW44390.1"/>
    <property type="molecule type" value="Genomic_DNA"/>
</dbReference>
<dbReference type="AlphaFoldDB" id="B4IAS7"/>
<organism evidence="3">
    <name type="scientific">Drosophila sechellia</name>
    <name type="common">Fruit fly</name>
    <dbReference type="NCBI Taxonomy" id="7238"/>
    <lineage>
        <taxon>Eukaryota</taxon>
        <taxon>Metazoa</taxon>
        <taxon>Ecdysozoa</taxon>
        <taxon>Arthropoda</taxon>
        <taxon>Hexapoda</taxon>
        <taxon>Insecta</taxon>
        <taxon>Pterygota</taxon>
        <taxon>Neoptera</taxon>
        <taxon>Endopterygota</taxon>
        <taxon>Diptera</taxon>
        <taxon>Brachycera</taxon>
        <taxon>Muscomorpha</taxon>
        <taxon>Ephydroidea</taxon>
        <taxon>Drosophilidae</taxon>
        <taxon>Drosophila</taxon>
        <taxon>Sophophora</taxon>
    </lineage>
</organism>
<feature type="compositionally biased region" description="Basic and acidic residues" evidence="1">
    <location>
        <begin position="1"/>
        <end position="16"/>
    </location>
</feature>
<feature type="compositionally biased region" description="Acidic residues" evidence="1">
    <location>
        <begin position="56"/>
        <end position="65"/>
    </location>
</feature>
<dbReference type="PhylomeDB" id="B4IAS7"/>
<dbReference type="Proteomes" id="UP000001292">
    <property type="component" value="Unassembled WGS sequence"/>
</dbReference>
<evidence type="ECO:0000256" key="1">
    <source>
        <dbReference type="SAM" id="MobiDB-lite"/>
    </source>
</evidence>
<sequence>MHILHRTNDHQFEDQKFMMGSSAPPRKELKLEPEQEAEDPAELQLCGLERVRSQEEKEEEDEEEEQGRSTCKNRNKQKSIIVR</sequence>
<evidence type="ECO:0000313" key="3">
    <source>
        <dbReference type="Proteomes" id="UP000001292"/>
    </source>
</evidence>
<protein>
    <submittedName>
        <fullName evidence="2">GM22387</fullName>
    </submittedName>
</protein>
<accession>B4IAS7</accession>
<dbReference type="HOGENOM" id="CLU_194020_0_0_1"/>
<proteinExistence type="predicted"/>
<name>B4IAS7_DROSE</name>
<keyword evidence="3" id="KW-1185">Reference proteome</keyword>
<reference evidence="2 3" key="1">
    <citation type="journal article" date="2007" name="Nature">
        <title>Evolution of genes and genomes on the Drosophila phylogeny.</title>
        <authorList>
            <consortium name="Drosophila 12 Genomes Consortium"/>
            <person name="Clark A.G."/>
            <person name="Eisen M.B."/>
            <person name="Smith D.R."/>
            <person name="Bergman C.M."/>
            <person name="Oliver B."/>
            <person name="Markow T.A."/>
            <person name="Kaufman T.C."/>
            <person name="Kellis M."/>
            <person name="Gelbart W."/>
            <person name="Iyer V.N."/>
            <person name="Pollard D.A."/>
            <person name="Sackton T.B."/>
            <person name="Larracuente A.M."/>
            <person name="Singh N.D."/>
            <person name="Abad J.P."/>
            <person name="Abt D.N."/>
            <person name="Adryan B."/>
            <person name="Aguade M."/>
            <person name="Akashi H."/>
            <person name="Anderson W.W."/>
            <person name="Aquadro C.F."/>
            <person name="Ardell D.H."/>
            <person name="Arguello R."/>
            <person name="Artieri C.G."/>
            <person name="Barbash D.A."/>
            <person name="Barker D."/>
            <person name="Barsanti P."/>
            <person name="Batterham P."/>
            <person name="Batzoglou S."/>
            <person name="Begun D."/>
            <person name="Bhutkar A."/>
            <person name="Blanco E."/>
            <person name="Bosak S.A."/>
            <person name="Bradley R.K."/>
            <person name="Brand A.D."/>
            <person name="Brent M.R."/>
            <person name="Brooks A.N."/>
            <person name="Brown R.H."/>
            <person name="Butlin R.K."/>
            <person name="Caggese C."/>
            <person name="Calvi B.R."/>
            <person name="Bernardo de Carvalho A."/>
            <person name="Caspi A."/>
            <person name="Castrezana S."/>
            <person name="Celniker S.E."/>
            <person name="Chang J.L."/>
            <person name="Chapple C."/>
            <person name="Chatterji S."/>
            <person name="Chinwalla A."/>
            <person name="Civetta A."/>
            <person name="Clifton S.W."/>
            <person name="Comeron J.M."/>
            <person name="Costello J.C."/>
            <person name="Coyne J.A."/>
            <person name="Daub J."/>
            <person name="David R.G."/>
            <person name="Delcher A.L."/>
            <person name="Delehaunty K."/>
            <person name="Do C.B."/>
            <person name="Ebling H."/>
            <person name="Edwards K."/>
            <person name="Eickbush T."/>
            <person name="Evans J.D."/>
            <person name="Filipski A."/>
            <person name="Findeiss S."/>
            <person name="Freyhult E."/>
            <person name="Fulton L."/>
            <person name="Fulton R."/>
            <person name="Garcia A.C."/>
            <person name="Gardiner A."/>
            <person name="Garfield D.A."/>
            <person name="Garvin B.E."/>
            <person name="Gibson G."/>
            <person name="Gilbert D."/>
            <person name="Gnerre S."/>
            <person name="Godfrey J."/>
            <person name="Good R."/>
            <person name="Gotea V."/>
            <person name="Gravely B."/>
            <person name="Greenberg A.J."/>
            <person name="Griffiths-Jones S."/>
            <person name="Gross S."/>
            <person name="Guigo R."/>
            <person name="Gustafson E.A."/>
            <person name="Haerty W."/>
            <person name="Hahn M.W."/>
            <person name="Halligan D.L."/>
            <person name="Halpern A.L."/>
            <person name="Halter G.M."/>
            <person name="Han M.V."/>
            <person name="Heger A."/>
            <person name="Hillier L."/>
            <person name="Hinrichs A.S."/>
            <person name="Holmes I."/>
            <person name="Hoskins R.A."/>
            <person name="Hubisz M.J."/>
            <person name="Hultmark D."/>
            <person name="Huntley M.A."/>
            <person name="Jaffe D.B."/>
            <person name="Jagadeeshan S."/>
            <person name="Jeck W.R."/>
            <person name="Johnson J."/>
            <person name="Jones C.D."/>
            <person name="Jordan W.C."/>
            <person name="Karpen G.H."/>
            <person name="Kataoka E."/>
            <person name="Keightley P.D."/>
            <person name="Kheradpour P."/>
            <person name="Kirkness E.F."/>
            <person name="Koerich L.B."/>
            <person name="Kristiansen K."/>
            <person name="Kudrna D."/>
            <person name="Kulathinal R.J."/>
            <person name="Kumar S."/>
            <person name="Kwok R."/>
            <person name="Lander E."/>
            <person name="Langley C.H."/>
            <person name="Lapoint R."/>
            <person name="Lazzaro B.P."/>
            <person name="Lee S.J."/>
            <person name="Levesque L."/>
            <person name="Li R."/>
            <person name="Lin C.F."/>
            <person name="Lin M.F."/>
            <person name="Lindblad-Toh K."/>
            <person name="Llopart A."/>
            <person name="Long M."/>
            <person name="Low L."/>
            <person name="Lozovsky E."/>
            <person name="Lu J."/>
            <person name="Luo M."/>
            <person name="Machado C.A."/>
            <person name="Makalowski W."/>
            <person name="Marzo M."/>
            <person name="Matsuda M."/>
            <person name="Matzkin L."/>
            <person name="McAllister B."/>
            <person name="McBride C.S."/>
            <person name="McKernan B."/>
            <person name="McKernan K."/>
            <person name="Mendez-Lago M."/>
            <person name="Minx P."/>
            <person name="Mollenhauer M.U."/>
            <person name="Montooth K."/>
            <person name="Mount S.M."/>
            <person name="Mu X."/>
            <person name="Myers E."/>
            <person name="Negre B."/>
            <person name="Newfeld S."/>
            <person name="Nielsen R."/>
            <person name="Noor M.A."/>
            <person name="O'Grady P."/>
            <person name="Pachter L."/>
            <person name="Papaceit M."/>
            <person name="Parisi M.J."/>
            <person name="Parisi M."/>
            <person name="Parts L."/>
            <person name="Pedersen J.S."/>
            <person name="Pesole G."/>
            <person name="Phillippy A.M."/>
            <person name="Ponting C.P."/>
            <person name="Pop M."/>
            <person name="Porcelli D."/>
            <person name="Powell J.R."/>
            <person name="Prohaska S."/>
            <person name="Pruitt K."/>
            <person name="Puig M."/>
            <person name="Quesneville H."/>
            <person name="Ram K.R."/>
            <person name="Rand D."/>
            <person name="Rasmussen M.D."/>
            <person name="Reed L.K."/>
            <person name="Reenan R."/>
            <person name="Reily A."/>
            <person name="Remington K.A."/>
            <person name="Rieger T.T."/>
            <person name="Ritchie M.G."/>
            <person name="Robin C."/>
            <person name="Rogers Y.H."/>
            <person name="Rohde C."/>
            <person name="Rozas J."/>
            <person name="Rubenfield M.J."/>
            <person name="Ruiz A."/>
            <person name="Russo S."/>
            <person name="Salzberg S.L."/>
            <person name="Sanchez-Gracia A."/>
            <person name="Saranga D.J."/>
            <person name="Sato H."/>
            <person name="Schaeffer S.W."/>
            <person name="Schatz M.C."/>
            <person name="Schlenke T."/>
            <person name="Schwartz R."/>
            <person name="Segarra C."/>
            <person name="Singh R.S."/>
            <person name="Sirot L."/>
            <person name="Sirota M."/>
            <person name="Sisneros N.B."/>
            <person name="Smith C.D."/>
            <person name="Smith T.F."/>
            <person name="Spieth J."/>
            <person name="Stage D.E."/>
            <person name="Stark A."/>
            <person name="Stephan W."/>
            <person name="Strausberg R.L."/>
            <person name="Strempel S."/>
            <person name="Sturgill D."/>
            <person name="Sutton G."/>
            <person name="Sutton G.G."/>
            <person name="Tao W."/>
            <person name="Teichmann S."/>
            <person name="Tobari Y.N."/>
            <person name="Tomimura Y."/>
            <person name="Tsolas J.M."/>
            <person name="Valente V.L."/>
            <person name="Venter E."/>
            <person name="Venter J.C."/>
            <person name="Vicario S."/>
            <person name="Vieira F.G."/>
            <person name="Vilella A.J."/>
            <person name="Villasante A."/>
            <person name="Walenz B."/>
            <person name="Wang J."/>
            <person name="Wasserman M."/>
            <person name="Watts T."/>
            <person name="Wilson D."/>
            <person name="Wilson R.K."/>
            <person name="Wing R.A."/>
            <person name="Wolfner M.F."/>
            <person name="Wong A."/>
            <person name="Wong G.K."/>
            <person name="Wu C.I."/>
            <person name="Wu G."/>
            <person name="Yamamoto D."/>
            <person name="Yang H.P."/>
            <person name="Yang S.P."/>
            <person name="Yorke J.A."/>
            <person name="Yoshida K."/>
            <person name="Zdobnov E."/>
            <person name="Zhang P."/>
            <person name="Zhang Y."/>
            <person name="Zimin A.V."/>
            <person name="Baldwin J."/>
            <person name="Abdouelleil A."/>
            <person name="Abdulkadir J."/>
            <person name="Abebe A."/>
            <person name="Abera B."/>
            <person name="Abreu J."/>
            <person name="Acer S.C."/>
            <person name="Aftuck L."/>
            <person name="Alexander A."/>
            <person name="An P."/>
            <person name="Anderson E."/>
            <person name="Anderson S."/>
            <person name="Arachi H."/>
            <person name="Azer M."/>
            <person name="Bachantsang P."/>
            <person name="Barry A."/>
            <person name="Bayul T."/>
            <person name="Berlin A."/>
            <person name="Bessette D."/>
            <person name="Bloom T."/>
            <person name="Blye J."/>
            <person name="Boguslavskiy L."/>
            <person name="Bonnet C."/>
            <person name="Boukhgalter B."/>
            <person name="Bourzgui I."/>
            <person name="Brown A."/>
            <person name="Cahill P."/>
            <person name="Channer S."/>
            <person name="Cheshatsang Y."/>
            <person name="Chuda L."/>
            <person name="Citroen M."/>
            <person name="Collymore A."/>
            <person name="Cooke P."/>
            <person name="Costello M."/>
            <person name="D'Aco K."/>
            <person name="Daza R."/>
            <person name="De Haan G."/>
            <person name="DeGray S."/>
            <person name="DeMaso C."/>
            <person name="Dhargay N."/>
            <person name="Dooley K."/>
            <person name="Dooley E."/>
            <person name="Doricent M."/>
            <person name="Dorje P."/>
            <person name="Dorjee K."/>
            <person name="Dupes A."/>
            <person name="Elong R."/>
            <person name="Falk J."/>
            <person name="Farina A."/>
            <person name="Faro S."/>
            <person name="Ferguson D."/>
            <person name="Fisher S."/>
            <person name="Foley C.D."/>
            <person name="Franke A."/>
            <person name="Friedrich D."/>
            <person name="Gadbois L."/>
            <person name="Gearin G."/>
            <person name="Gearin C.R."/>
            <person name="Giannoukos G."/>
            <person name="Goode T."/>
            <person name="Graham J."/>
            <person name="Grandbois E."/>
            <person name="Grewal S."/>
            <person name="Gyaltsen K."/>
            <person name="Hafez N."/>
            <person name="Hagos B."/>
            <person name="Hall J."/>
            <person name="Henson C."/>
            <person name="Hollinger A."/>
            <person name="Honan T."/>
            <person name="Huard M.D."/>
            <person name="Hughes L."/>
            <person name="Hurhula B."/>
            <person name="Husby M.E."/>
            <person name="Kamat A."/>
            <person name="Kanga B."/>
            <person name="Kashin S."/>
            <person name="Khazanovich D."/>
            <person name="Kisner P."/>
            <person name="Lance K."/>
            <person name="Lara M."/>
            <person name="Lee W."/>
            <person name="Lennon N."/>
            <person name="Letendre F."/>
            <person name="LeVine R."/>
            <person name="Lipovsky A."/>
            <person name="Liu X."/>
            <person name="Liu J."/>
            <person name="Liu S."/>
            <person name="Lokyitsang T."/>
            <person name="Lokyitsang Y."/>
            <person name="Lubonja R."/>
            <person name="Lui A."/>
            <person name="MacDonald P."/>
            <person name="Magnisalis V."/>
            <person name="Maru K."/>
            <person name="Matthews C."/>
            <person name="McCusker W."/>
            <person name="McDonough S."/>
            <person name="Mehta T."/>
            <person name="Meldrim J."/>
            <person name="Meneus L."/>
            <person name="Mihai O."/>
            <person name="Mihalev A."/>
            <person name="Mihova T."/>
            <person name="Mittelman R."/>
            <person name="Mlenga V."/>
            <person name="Montmayeur A."/>
            <person name="Mulrain L."/>
            <person name="Navidi A."/>
            <person name="Naylor J."/>
            <person name="Negash T."/>
            <person name="Nguyen T."/>
            <person name="Nguyen N."/>
            <person name="Nicol R."/>
            <person name="Norbu C."/>
            <person name="Norbu N."/>
            <person name="Novod N."/>
            <person name="O'Neill B."/>
            <person name="Osman S."/>
            <person name="Markiewicz E."/>
            <person name="Oyono O.L."/>
            <person name="Patti C."/>
            <person name="Phunkhang P."/>
            <person name="Pierre F."/>
            <person name="Priest M."/>
            <person name="Raghuraman S."/>
            <person name="Rege F."/>
            <person name="Reyes R."/>
            <person name="Rise C."/>
            <person name="Rogov P."/>
            <person name="Ross K."/>
            <person name="Ryan E."/>
            <person name="Settipalli S."/>
            <person name="Shea T."/>
            <person name="Sherpa N."/>
            <person name="Shi L."/>
            <person name="Shih D."/>
            <person name="Sparrow T."/>
            <person name="Spaulding J."/>
            <person name="Stalker J."/>
            <person name="Stange-Thomann N."/>
            <person name="Stavropoulos S."/>
            <person name="Stone C."/>
            <person name="Strader C."/>
            <person name="Tesfaye S."/>
            <person name="Thomson T."/>
            <person name="Thoulutsang Y."/>
            <person name="Thoulutsang D."/>
            <person name="Topham K."/>
            <person name="Topping I."/>
            <person name="Tsamla T."/>
            <person name="Vassiliev H."/>
            <person name="Vo A."/>
            <person name="Wangchuk T."/>
            <person name="Wangdi T."/>
            <person name="Weiand M."/>
            <person name="Wilkinson J."/>
            <person name="Wilson A."/>
            <person name="Yadav S."/>
            <person name="Young G."/>
            <person name="Yu Q."/>
            <person name="Zembek L."/>
            <person name="Zhong D."/>
            <person name="Zimmer A."/>
            <person name="Zwirko Z."/>
            <person name="Jaffe D.B."/>
            <person name="Alvarez P."/>
            <person name="Brockman W."/>
            <person name="Butler J."/>
            <person name="Chin C."/>
            <person name="Gnerre S."/>
            <person name="Grabherr M."/>
            <person name="Kleber M."/>
            <person name="Mauceli E."/>
            <person name="MacCallum I."/>
        </authorList>
    </citation>
    <scope>NUCLEOTIDE SEQUENCE [LARGE SCALE GENOMIC DNA]</scope>
    <source>
        <strain evidence="3">Rob3c / Tucson 14021-0248.25</strain>
    </source>
</reference>
<gene>
    <name evidence="2" type="primary">Dsec\GM22387</name>
    <name evidence="2" type="ORF">Dsec_GM22387</name>
</gene>